<reference evidence="2 3" key="1">
    <citation type="submission" date="2019-05" db="EMBL/GenBank/DDBJ databases">
        <title>Emergence of the Ug99 lineage of the wheat stem rust pathogen through somatic hybridization.</title>
        <authorList>
            <person name="Li F."/>
            <person name="Upadhyaya N.M."/>
            <person name="Sperschneider J."/>
            <person name="Matny O."/>
            <person name="Nguyen-Phuc H."/>
            <person name="Mago R."/>
            <person name="Raley C."/>
            <person name="Miller M.E."/>
            <person name="Silverstein K.A.T."/>
            <person name="Henningsen E."/>
            <person name="Hirsch C.D."/>
            <person name="Visser B."/>
            <person name="Pretorius Z.A."/>
            <person name="Steffenson B.J."/>
            <person name="Schwessinger B."/>
            <person name="Dodds P.N."/>
            <person name="Figueroa M."/>
        </authorList>
    </citation>
    <scope>NUCLEOTIDE SEQUENCE [LARGE SCALE GENOMIC DNA]</scope>
    <source>
        <strain evidence="2">21-0</strain>
    </source>
</reference>
<evidence type="ECO:0000313" key="3">
    <source>
        <dbReference type="Proteomes" id="UP000324748"/>
    </source>
</evidence>
<organism evidence="2 3">
    <name type="scientific">Puccinia graminis f. sp. tritici</name>
    <dbReference type="NCBI Taxonomy" id="56615"/>
    <lineage>
        <taxon>Eukaryota</taxon>
        <taxon>Fungi</taxon>
        <taxon>Dikarya</taxon>
        <taxon>Basidiomycota</taxon>
        <taxon>Pucciniomycotina</taxon>
        <taxon>Pucciniomycetes</taxon>
        <taxon>Pucciniales</taxon>
        <taxon>Pucciniaceae</taxon>
        <taxon>Puccinia</taxon>
    </lineage>
</organism>
<evidence type="ECO:0000313" key="2">
    <source>
        <dbReference type="EMBL" id="KAA1109041.1"/>
    </source>
</evidence>
<name>A0A5B0Q7B8_PUCGR</name>
<protein>
    <submittedName>
        <fullName evidence="2">Uncharacterized protein</fullName>
    </submittedName>
</protein>
<accession>A0A5B0Q7B8</accession>
<sequence length="308" mass="35247">MSNLYYQCPHNPTCRNDQSIGKKPCRECVGMNRYQARRHTARQDLHRACDATCPVYNLDMESLKDYNFKPVASVNLQRKSIESPPSEDESAHPGRMSRRTRTSTQQEGTTDKQQITSIPAHRSRRTRTSTQQEDTTDKRQNTSIPAHRTTHRATTASPYRRAASTSPYLRNHNEKQPTVASPYVNDNTKVINNLSSGNHTNRNDERSTAVSSILNSKNSHQIGRIIKNCLRYLLLCLIATYLYSSWAPKADNCSLTTFKQQCLLVNYVSKIACLVIQTTLEGLFWLEVTPDICSMIFRGFLIYLYFRI</sequence>
<keyword evidence="3" id="KW-1185">Reference proteome</keyword>
<comment type="caution">
    <text evidence="2">The sequence shown here is derived from an EMBL/GenBank/DDBJ whole genome shotgun (WGS) entry which is preliminary data.</text>
</comment>
<evidence type="ECO:0000256" key="1">
    <source>
        <dbReference type="SAM" id="MobiDB-lite"/>
    </source>
</evidence>
<dbReference type="Proteomes" id="UP000324748">
    <property type="component" value="Unassembled WGS sequence"/>
</dbReference>
<feature type="region of interest" description="Disordered" evidence="1">
    <location>
        <begin position="77"/>
        <end position="164"/>
    </location>
</feature>
<dbReference type="AlphaFoldDB" id="A0A5B0Q7B8"/>
<proteinExistence type="predicted"/>
<dbReference type="EMBL" id="VSWC01000028">
    <property type="protein sequence ID" value="KAA1109041.1"/>
    <property type="molecule type" value="Genomic_DNA"/>
</dbReference>
<gene>
    <name evidence="2" type="ORF">PGT21_031965</name>
</gene>
<dbReference type="OrthoDB" id="10622656at2759"/>